<dbReference type="RefSeq" id="WP_166291577.1">
    <property type="nucleotide sequence ID" value="NZ_CP049863.1"/>
</dbReference>
<protein>
    <submittedName>
        <fullName evidence="2">Protein kinase/lanthionine synthetase C family protein</fullName>
    </submittedName>
</protein>
<keyword evidence="2" id="KW-0418">Kinase</keyword>
<dbReference type="AlphaFoldDB" id="A0A6G7XFW9"/>
<dbReference type="KEGG" id="lvi:G7068_09765"/>
<dbReference type="SUPFAM" id="SSF158745">
    <property type="entry name" value="LanC-like"/>
    <property type="match status" value="1"/>
</dbReference>
<dbReference type="InterPro" id="IPR057929">
    <property type="entry name" value="RamC_N"/>
</dbReference>
<dbReference type="InterPro" id="IPR053524">
    <property type="entry name" value="Aerial_hyphae_peptide-synth"/>
</dbReference>
<keyword evidence="2" id="KW-0808">Transferase</keyword>
<organism evidence="2 3">
    <name type="scientific">Leucobacter viscericola</name>
    <dbReference type="NCBI Taxonomy" id="2714935"/>
    <lineage>
        <taxon>Bacteria</taxon>
        <taxon>Bacillati</taxon>
        <taxon>Actinomycetota</taxon>
        <taxon>Actinomycetes</taxon>
        <taxon>Micrococcales</taxon>
        <taxon>Microbacteriaceae</taxon>
        <taxon>Leucobacter</taxon>
    </lineage>
</organism>
<dbReference type="InterPro" id="IPR058053">
    <property type="entry name" value="RamC_C"/>
</dbReference>
<dbReference type="SUPFAM" id="SSF56112">
    <property type="entry name" value="Protein kinase-like (PK-like)"/>
    <property type="match status" value="1"/>
</dbReference>
<reference evidence="2 3" key="1">
    <citation type="submission" date="2020-03" db="EMBL/GenBank/DDBJ databases">
        <title>Leucobacter sp. nov., isolated from beetles.</title>
        <authorList>
            <person name="Hyun D.-W."/>
            <person name="Bae J.-W."/>
        </authorList>
    </citation>
    <scope>NUCLEOTIDE SEQUENCE [LARGE SCALE GENOMIC DNA]</scope>
    <source>
        <strain evidence="2 3">HDW9C</strain>
    </source>
</reference>
<dbReference type="EMBL" id="CP049863">
    <property type="protein sequence ID" value="QIK63455.1"/>
    <property type="molecule type" value="Genomic_DNA"/>
</dbReference>
<dbReference type="GO" id="GO:0005524">
    <property type="term" value="F:ATP binding"/>
    <property type="evidence" value="ECO:0007669"/>
    <property type="project" value="InterPro"/>
</dbReference>
<name>A0A6G7XFW9_9MICO</name>
<dbReference type="GO" id="GO:0004672">
    <property type="term" value="F:protein kinase activity"/>
    <property type="evidence" value="ECO:0007669"/>
    <property type="project" value="InterPro"/>
</dbReference>
<dbReference type="CDD" id="cd04791">
    <property type="entry name" value="LanC_SerThrkinase"/>
    <property type="match status" value="1"/>
</dbReference>
<dbReference type="InterPro" id="IPR011009">
    <property type="entry name" value="Kinase-like_dom_sf"/>
</dbReference>
<evidence type="ECO:0000259" key="1">
    <source>
        <dbReference type="PROSITE" id="PS50011"/>
    </source>
</evidence>
<sequence length="892" mass="98748">MDELVPYMRAHPLYFVDESYERDTTRRFIAELPGSWQLHSGFHWTSCFAPNQTLLRQGWKIHVSAVMKNAQEILEIVTSECIPLSVSFKFLPSEKRLHARNSISCPREHAGKFITCYPSESQLGTLLERLEKRLSKFDGPYILSDRRWDKAPIYLRYGSFRPDDGQDIDTAIYLHTPSGERETDTRSVGFEVPSWAAIPGVLAPWLEREEDSESDVDTLPFDITSAIQFSNSGGTYRGTAQGRAAIIKEGRPHAGWDERNRDAVARLIDHAAVLEELSGKVPVPAIFWSGLLWEHYFVAIESMPGKPLNQWVTDNYPGYVADGETLPRYFRDATTVLNNLVQAVTNMHGEGWAHLDLHPRNVLVADDLTVGLIDLECARRVTDELFIHDIAAPGFRAPGKCTPEEIDRYCLAQFTAYLLSPAVELSDLVPDYREQVLDFAPGQLLQDRAQASSSKEMESVGQFVEHARTAITSLAPIPSHGVEARQGLRRRFLIANEMPLADLPSQLAKGTQSMRDMVPKRSYPVHPYGLQQPNRGLAYGDFTIDVLTRSRSESNQPEVPTPEFNLPGAPVGLFTGEIGDLIMNDILRGPAATDEHLQHNAGRWLSAPGKRVYDGRPGVLLGLAHLLANRPELDTSARRNRILGESLRIAAEYRSDPARFAPLGADRPMLGNHPDNQNSGLFYGHLGIAWLATALQRLAPDEAWVELVQHSLKNELGGYVFDDRYETLQLRQGHRQLPYLSMGSAGFGVVINEWDRTDLPEEIISKAPALYQATAGTMSMFPGLFNGYSGLLVGRAGLARFIDASPVTTEHLENALNLYLLASDSGLHVAGDAGVRLTTDVASGSAGLILAHDSLSRSDCQILPRPARESTTPISAIKSLVSSSTGHRPNFG</sequence>
<dbReference type="PROSITE" id="PS50011">
    <property type="entry name" value="PROTEIN_KINASE_DOM"/>
    <property type="match status" value="1"/>
</dbReference>
<dbReference type="Gene3D" id="1.10.510.10">
    <property type="entry name" value="Transferase(Phosphotransferase) domain 1"/>
    <property type="match status" value="1"/>
</dbReference>
<feature type="domain" description="Protein kinase" evidence="1">
    <location>
        <begin position="221"/>
        <end position="529"/>
    </location>
</feature>
<evidence type="ECO:0000313" key="2">
    <source>
        <dbReference type="EMBL" id="QIK63455.1"/>
    </source>
</evidence>
<gene>
    <name evidence="2" type="ORF">G7068_09765</name>
</gene>
<dbReference type="Pfam" id="PF25816">
    <property type="entry name" value="RamC_N"/>
    <property type="match status" value="1"/>
</dbReference>
<dbReference type="NCBIfam" id="NF038151">
    <property type="entry name" value="lanthi_synth_III"/>
    <property type="match status" value="1"/>
</dbReference>
<keyword evidence="3" id="KW-1185">Reference proteome</keyword>
<dbReference type="InterPro" id="IPR000719">
    <property type="entry name" value="Prot_kinase_dom"/>
</dbReference>
<dbReference type="Proteomes" id="UP000502677">
    <property type="component" value="Chromosome"/>
</dbReference>
<accession>A0A6G7XFW9</accession>
<evidence type="ECO:0000313" key="3">
    <source>
        <dbReference type="Proteomes" id="UP000502677"/>
    </source>
</evidence>
<proteinExistence type="predicted"/>